<keyword evidence="5" id="KW-1185">Reference proteome</keyword>
<reference evidence="5" key="1">
    <citation type="journal article" date="2004" name="Nature">
        <title>Genome duplication in the teleost fish Tetraodon nigroviridis reveals the early vertebrate proto-karyotype.</title>
        <authorList>
            <person name="Jaillon O."/>
            <person name="Aury J.-M."/>
            <person name="Brunet F."/>
            <person name="Petit J.-L."/>
            <person name="Stange-Thomann N."/>
            <person name="Mauceli E."/>
            <person name="Bouneau L."/>
            <person name="Fischer C."/>
            <person name="Ozouf-Costaz C."/>
            <person name="Bernot A."/>
            <person name="Nicaud S."/>
            <person name="Jaffe D."/>
            <person name="Fisher S."/>
            <person name="Lutfalla G."/>
            <person name="Dossat C."/>
            <person name="Segurens B."/>
            <person name="Dasilva C."/>
            <person name="Salanoubat M."/>
            <person name="Levy M."/>
            <person name="Boudet N."/>
            <person name="Castellano S."/>
            <person name="Anthouard V."/>
            <person name="Jubin C."/>
            <person name="Castelli V."/>
            <person name="Katinka M."/>
            <person name="Vacherie B."/>
            <person name="Biemont C."/>
            <person name="Skalli Z."/>
            <person name="Cattolico L."/>
            <person name="Poulain J."/>
            <person name="De Berardinis V."/>
            <person name="Cruaud C."/>
            <person name="Duprat S."/>
            <person name="Brottier P."/>
            <person name="Coutanceau J.-P."/>
            <person name="Gouzy J."/>
            <person name="Parra G."/>
            <person name="Lardier G."/>
            <person name="Chapple C."/>
            <person name="McKernan K.J."/>
            <person name="McEwan P."/>
            <person name="Bosak S."/>
            <person name="Kellis M."/>
            <person name="Volff J.-N."/>
            <person name="Guigo R."/>
            <person name="Zody M.C."/>
            <person name="Mesirov J."/>
            <person name="Lindblad-Toh K."/>
            <person name="Birren B."/>
            <person name="Nusbaum C."/>
            <person name="Kahn D."/>
            <person name="Robinson-Rechavi M."/>
            <person name="Laudet V."/>
            <person name="Schachter V."/>
            <person name="Quetier F."/>
            <person name="Saurin W."/>
            <person name="Scarpelli C."/>
            <person name="Wincker P."/>
            <person name="Lander E.S."/>
            <person name="Weissenbach J."/>
            <person name="Roest Crollius H."/>
        </authorList>
    </citation>
    <scope>NUCLEOTIDE SEQUENCE [LARGE SCALE GENOMIC DNA]</scope>
</reference>
<dbReference type="InterPro" id="IPR015955">
    <property type="entry name" value="Lactate_DH/Glyco_Ohase_4_C"/>
</dbReference>
<dbReference type="Pfam" id="PF02866">
    <property type="entry name" value="Ldh_1_C"/>
    <property type="match status" value="1"/>
</dbReference>
<dbReference type="Proteomes" id="UP000007303">
    <property type="component" value="Unassembled WGS sequence"/>
</dbReference>
<accession>H3C1K8</accession>
<protein>
    <submittedName>
        <fullName evidence="4">Malate dehydrogenase 1B, NAD (soluble)</fullName>
    </submittedName>
</protein>
<dbReference type="Gene3D" id="3.40.50.720">
    <property type="entry name" value="NAD(P)-binding Rossmann-like Domain"/>
    <property type="match status" value="1"/>
</dbReference>
<dbReference type="Ensembl" id="ENSTNIT00000001214.1">
    <property type="protein sequence ID" value="ENSTNIP00000002124.1"/>
    <property type="gene ID" value="ENSTNIG00000000378.1"/>
</dbReference>
<dbReference type="GO" id="GO:0016615">
    <property type="term" value="F:malate dehydrogenase activity"/>
    <property type="evidence" value="ECO:0007669"/>
    <property type="project" value="InterPro"/>
</dbReference>
<dbReference type="OMA" id="QHPDVWE"/>
<dbReference type="FunFam" id="3.40.50.720:FF:000144">
    <property type="entry name" value="Malate dehydrogenase [NADP]"/>
    <property type="match status" value="1"/>
</dbReference>
<dbReference type="GeneTree" id="ENSGT00530000063410"/>
<dbReference type="SUPFAM" id="SSF56327">
    <property type="entry name" value="LDH C-terminal domain-like"/>
    <property type="match status" value="1"/>
</dbReference>
<evidence type="ECO:0000256" key="1">
    <source>
        <dbReference type="ARBA" id="ARBA00009613"/>
    </source>
</evidence>
<dbReference type="AlphaFoldDB" id="H3C1K8"/>
<name>H3C1K8_TETNG</name>
<dbReference type="FunCoup" id="H3C1K8">
    <property type="interactions" value="551"/>
</dbReference>
<dbReference type="Gene3D" id="3.90.110.10">
    <property type="entry name" value="Lactate dehydrogenase/glycoside hydrolase, family 4, C-terminal"/>
    <property type="match status" value="1"/>
</dbReference>
<dbReference type="InParanoid" id="H3C1K8"/>
<dbReference type="InterPro" id="IPR010945">
    <property type="entry name" value="Malate_DH_type2"/>
</dbReference>
<feature type="domain" description="Lactate/malate dehydrogenase C-terminal" evidence="3">
    <location>
        <begin position="296"/>
        <end position="442"/>
    </location>
</feature>
<dbReference type="SUPFAM" id="SSF51735">
    <property type="entry name" value="NAD(P)-binding Rossmann-fold domains"/>
    <property type="match status" value="1"/>
</dbReference>
<evidence type="ECO:0000313" key="4">
    <source>
        <dbReference type="Ensembl" id="ENSTNIP00000002124.1"/>
    </source>
</evidence>
<reference evidence="4" key="2">
    <citation type="submission" date="2025-08" db="UniProtKB">
        <authorList>
            <consortium name="Ensembl"/>
        </authorList>
    </citation>
    <scope>IDENTIFICATION</scope>
</reference>
<keyword evidence="2" id="KW-0560">Oxidoreductase</keyword>
<dbReference type="InterPro" id="IPR036291">
    <property type="entry name" value="NAD(P)-bd_dom_sf"/>
</dbReference>
<sequence>MAMFVLSGKLNCPYLAKAELLADQLQKCLPNFRVRKILIPSEEWEEWLEYICKKCGWKHKESPLVWRELVHQGGKELLLGGFSDFLEHCQSYYNITTDMPSEMMMEIAKENEEARTKLIEEEQHRASFVEHLWISSLYIFSALSLTSQFLLSSLLTPDVFPNVHTIDVHLLDLDGDEEDLRQMKNELEHQALHLLHQVTIHTDLEQAFQKANVIILLDEPWCDDTDTEDEKETKKRTMFERYIEYGRLIDTRAKKEVKVIVSGDSYVNLRCSLLLDYTDSINSRQFVAVATQLENEARAVVAKELNVRSADVCDLFVWGNVSGTFYIDFQKAKVFNYDGAVKGPSFFFLPAQKIIHEGTGIETDFQELVRRRRAAVVSRTSRSAAMSSSHGILTVLKAWNSLSAVEEVFSVGVLCSGHDDIPEGVVLSVPLTFKAGEWSVLSDV</sequence>
<dbReference type="GO" id="GO:0016616">
    <property type="term" value="F:oxidoreductase activity, acting on the CH-OH group of donors, NAD or NADP as acceptor"/>
    <property type="evidence" value="ECO:0007669"/>
    <property type="project" value="InterPro"/>
</dbReference>
<comment type="similarity">
    <text evidence="1">Belongs to the LDH/MDH superfamily. MDH type 2 family.</text>
</comment>
<proteinExistence type="inferred from homology"/>
<organism evidence="4 5">
    <name type="scientific">Tetraodon nigroviridis</name>
    <name type="common">Spotted green pufferfish</name>
    <name type="synonym">Chelonodon nigroviridis</name>
    <dbReference type="NCBI Taxonomy" id="99883"/>
    <lineage>
        <taxon>Eukaryota</taxon>
        <taxon>Metazoa</taxon>
        <taxon>Chordata</taxon>
        <taxon>Craniata</taxon>
        <taxon>Vertebrata</taxon>
        <taxon>Euteleostomi</taxon>
        <taxon>Actinopterygii</taxon>
        <taxon>Neopterygii</taxon>
        <taxon>Teleostei</taxon>
        <taxon>Neoteleostei</taxon>
        <taxon>Acanthomorphata</taxon>
        <taxon>Eupercaria</taxon>
        <taxon>Tetraodontiformes</taxon>
        <taxon>Tetradontoidea</taxon>
        <taxon>Tetraodontidae</taxon>
        <taxon>Tetraodon</taxon>
    </lineage>
</organism>
<evidence type="ECO:0000256" key="2">
    <source>
        <dbReference type="ARBA" id="ARBA00023002"/>
    </source>
</evidence>
<dbReference type="PANTHER" id="PTHR23382">
    <property type="entry name" value="MALATE DEHYDROGENASE"/>
    <property type="match status" value="1"/>
</dbReference>
<dbReference type="STRING" id="99883.ENSTNIP00000002124"/>
<evidence type="ECO:0000313" key="5">
    <source>
        <dbReference type="Proteomes" id="UP000007303"/>
    </source>
</evidence>
<dbReference type="InterPro" id="IPR022383">
    <property type="entry name" value="Lactate/malate_DH_C"/>
</dbReference>
<evidence type="ECO:0000259" key="3">
    <source>
        <dbReference type="Pfam" id="PF02866"/>
    </source>
</evidence>
<dbReference type="GO" id="GO:0006108">
    <property type="term" value="P:malate metabolic process"/>
    <property type="evidence" value="ECO:0007669"/>
    <property type="project" value="InterPro"/>
</dbReference>
<reference evidence="4" key="3">
    <citation type="submission" date="2025-09" db="UniProtKB">
        <authorList>
            <consortium name="Ensembl"/>
        </authorList>
    </citation>
    <scope>IDENTIFICATION</scope>
</reference>
<dbReference type="HOGENOM" id="CLU_040727_2_3_1"/>